<feature type="region of interest" description="Disordered" evidence="5">
    <location>
        <begin position="283"/>
        <end position="303"/>
    </location>
</feature>
<dbReference type="Gene3D" id="2.40.110.10">
    <property type="entry name" value="Butyryl-CoA Dehydrogenase, subunit A, domain 2"/>
    <property type="match status" value="1"/>
</dbReference>
<evidence type="ECO:0000256" key="2">
    <source>
        <dbReference type="ARBA" id="ARBA00009347"/>
    </source>
</evidence>
<feature type="domain" description="Acyl-CoA dehydrogenase/oxidase C-terminal" evidence="6">
    <location>
        <begin position="321"/>
        <end position="408"/>
    </location>
</feature>
<evidence type="ECO:0000256" key="1">
    <source>
        <dbReference type="ARBA" id="ARBA00001974"/>
    </source>
</evidence>
<sequence>MTIAPPAPPAPFGDPERSAGVTPDGTVDWSAGPGDWPHIARELADDLATDAVEREQAGKLPLDEIARLRESGLLTLLVPAERGGAGVDWRTAYTVVRTVTAADGAVGHLLGSHYFLSHCARFFAAPDRVARIERASAAGQWFWGGGIASQEPPLLLAPAAGGYLLDGQQRYGSGVGVADRLLVRAAVPGTGEPLAVLVDPAHPGLVSGGGGDTFGRRLAAAGGVAFDSVPVAHDDVLGSLSADDGALSPFAGLAAPTARLVSAQFCLGVAEGLLGEVREHGRAVTSQGPPFSPQPWQGGGLSQDPYRQDPYRPDLYVVTAYGELAVTARAASALADQAVDALTRGLARGENLDDEECAEIAVLASAAEAAAARAAQDITTRALDAVGTSAALTRHGLDRFWRDTRTHTLREPVAHRLREVGDYFLNGAHPPFSLPA</sequence>
<dbReference type="EMBL" id="JBEPFB010000027">
    <property type="protein sequence ID" value="MER7378932.1"/>
    <property type="molecule type" value="Genomic_DNA"/>
</dbReference>
<keyword evidence="9" id="KW-1185">Reference proteome</keyword>
<feature type="domain" description="Acyl-CoA dehydrogenase/oxidase N-terminal" evidence="7">
    <location>
        <begin position="43"/>
        <end position="114"/>
    </location>
</feature>
<dbReference type="InterPro" id="IPR013786">
    <property type="entry name" value="AcylCoA_DH/ox_N"/>
</dbReference>
<dbReference type="PANTHER" id="PTHR43884">
    <property type="entry name" value="ACYL-COA DEHYDROGENASE"/>
    <property type="match status" value="1"/>
</dbReference>
<dbReference type="InterPro" id="IPR009100">
    <property type="entry name" value="AcylCoA_DH/oxidase_NM_dom_sf"/>
</dbReference>
<dbReference type="SUPFAM" id="SSF47203">
    <property type="entry name" value="Acyl-CoA dehydrogenase C-terminal domain-like"/>
    <property type="match status" value="1"/>
</dbReference>
<feature type="compositionally biased region" description="Pro residues" evidence="5">
    <location>
        <begin position="1"/>
        <end position="12"/>
    </location>
</feature>
<comment type="similarity">
    <text evidence="2">Belongs to the acyl-CoA dehydrogenase family.</text>
</comment>
<dbReference type="InterPro" id="IPR046373">
    <property type="entry name" value="Acyl-CoA_Oxase/DH_mid-dom_sf"/>
</dbReference>
<evidence type="ECO:0000313" key="9">
    <source>
        <dbReference type="Proteomes" id="UP001486207"/>
    </source>
</evidence>
<evidence type="ECO:0000259" key="7">
    <source>
        <dbReference type="Pfam" id="PF02771"/>
    </source>
</evidence>
<dbReference type="Gene3D" id="1.20.140.10">
    <property type="entry name" value="Butyryl-CoA Dehydrogenase, subunit A, domain 3"/>
    <property type="match status" value="1"/>
</dbReference>
<dbReference type="InterPro" id="IPR036250">
    <property type="entry name" value="AcylCo_DH-like_C"/>
</dbReference>
<feature type="region of interest" description="Disordered" evidence="5">
    <location>
        <begin position="1"/>
        <end position="33"/>
    </location>
</feature>
<dbReference type="InterPro" id="IPR037069">
    <property type="entry name" value="AcylCoA_DH/ox_N_sf"/>
</dbReference>
<evidence type="ECO:0000313" key="8">
    <source>
        <dbReference type="EMBL" id="MER7378932.1"/>
    </source>
</evidence>
<reference evidence="8 9" key="1">
    <citation type="submission" date="2024-06" db="EMBL/GenBank/DDBJ databases">
        <title>The Natural Products Discovery Center: Release of the First 8490 Sequenced Strains for Exploring Actinobacteria Biosynthetic Diversity.</title>
        <authorList>
            <person name="Kalkreuter E."/>
            <person name="Kautsar S.A."/>
            <person name="Yang D."/>
            <person name="Bader C.D."/>
            <person name="Teijaro C.N."/>
            <person name="Fluegel L."/>
            <person name="Davis C.M."/>
            <person name="Simpson J.R."/>
            <person name="Lauterbach L."/>
            <person name="Steele A.D."/>
            <person name="Gui C."/>
            <person name="Meng S."/>
            <person name="Li G."/>
            <person name="Viehrig K."/>
            <person name="Ye F."/>
            <person name="Su P."/>
            <person name="Kiefer A.F."/>
            <person name="Nichols A."/>
            <person name="Cepeda A.J."/>
            <person name="Yan W."/>
            <person name="Fan B."/>
            <person name="Jiang Y."/>
            <person name="Adhikari A."/>
            <person name="Zheng C.-J."/>
            <person name="Schuster L."/>
            <person name="Cowan T.M."/>
            <person name="Smanski M.J."/>
            <person name="Chevrette M.G."/>
            <person name="De Carvalho L.P.S."/>
            <person name="Shen B."/>
        </authorList>
    </citation>
    <scope>NUCLEOTIDE SEQUENCE [LARGE SCALE GENOMIC DNA]</scope>
    <source>
        <strain evidence="8 9">NPDC000155</strain>
    </source>
</reference>
<proteinExistence type="inferred from homology"/>
<evidence type="ECO:0000256" key="3">
    <source>
        <dbReference type="ARBA" id="ARBA00022630"/>
    </source>
</evidence>
<dbReference type="Pfam" id="PF02771">
    <property type="entry name" value="Acyl-CoA_dh_N"/>
    <property type="match status" value="1"/>
</dbReference>
<evidence type="ECO:0000259" key="6">
    <source>
        <dbReference type="Pfam" id="PF00441"/>
    </source>
</evidence>
<dbReference type="Gene3D" id="1.10.540.10">
    <property type="entry name" value="Acyl-CoA dehydrogenase/oxidase, N-terminal domain"/>
    <property type="match status" value="1"/>
</dbReference>
<dbReference type="RefSeq" id="WP_190075634.1">
    <property type="nucleotide sequence ID" value="NZ_BNBM01000026.1"/>
</dbReference>
<accession>A0ABV1Y503</accession>
<evidence type="ECO:0000256" key="4">
    <source>
        <dbReference type="ARBA" id="ARBA00022827"/>
    </source>
</evidence>
<comment type="cofactor">
    <cofactor evidence="1">
        <name>FAD</name>
        <dbReference type="ChEBI" id="CHEBI:57692"/>
    </cofactor>
</comment>
<comment type="caution">
    <text evidence="8">The sequence shown here is derived from an EMBL/GenBank/DDBJ whole genome shotgun (WGS) entry which is preliminary data.</text>
</comment>
<gene>
    <name evidence="8" type="ORF">ABT384_40700</name>
</gene>
<keyword evidence="4" id="KW-0274">FAD</keyword>
<name>A0ABV1Y503_9ACTN</name>
<dbReference type="PIRSF" id="PIRSF016578">
    <property type="entry name" value="HsaA"/>
    <property type="match status" value="1"/>
</dbReference>
<dbReference type="Pfam" id="PF00441">
    <property type="entry name" value="Acyl-CoA_dh_1"/>
    <property type="match status" value="1"/>
</dbReference>
<dbReference type="PANTHER" id="PTHR43884:SF12">
    <property type="entry name" value="ISOVALERYL-COA DEHYDROGENASE, MITOCHONDRIAL-RELATED"/>
    <property type="match status" value="1"/>
</dbReference>
<dbReference type="InterPro" id="IPR009075">
    <property type="entry name" value="AcylCo_DH/oxidase_C"/>
</dbReference>
<organism evidence="8 9">
    <name type="scientific">Streptomyces lanatus</name>
    <dbReference type="NCBI Taxonomy" id="66900"/>
    <lineage>
        <taxon>Bacteria</taxon>
        <taxon>Bacillati</taxon>
        <taxon>Actinomycetota</taxon>
        <taxon>Actinomycetes</taxon>
        <taxon>Kitasatosporales</taxon>
        <taxon>Streptomycetaceae</taxon>
        <taxon>Streptomyces</taxon>
    </lineage>
</organism>
<keyword evidence="3" id="KW-0285">Flavoprotein</keyword>
<evidence type="ECO:0000256" key="5">
    <source>
        <dbReference type="SAM" id="MobiDB-lite"/>
    </source>
</evidence>
<dbReference type="Proteomes" id="UP001486207">
    <property type="component" value="Unassembled WGS sequence"/>
</dbReference>
<protein>
    <submittedName>
        <fullName evidence="8">Acyl-CoA dehydrogenase family protein</fullName>
    </submittedName>
</protein>
<dbReference type="SUPFAM" id="SSF56645">
    <property type="entry name" value="Acyl-CoA dehydrogenase NM domain-like"/>
    <property type="match status" value="1"/>
</dbReference>